<protein>
    <submittedName>
        <fullName evidence="1">Uncharacterized protein</fullName>
    </submittedName>
</protein>
<dbReference type="Proteomes" id="UP000296049">
    <property type="component" value="Unassembled WGS sequence"/>
</dbReference>
<proteinExistence type="predicted"/>
<reference evidence="2" key="1">
    <citation type="journal article" date="2013" name="Nat. Genet.">
        <title>The duck genome and transcriptome provide insight into an avian influenza virus reservoir species.</title>
        <authorList>
            <person name="Huang Y."/>
            <person name="Li Y."/>
            <person name="Burt D.W."/>
            <person name="Chen H."/>
            <person name="Zhang Y."/>
            <person name="Qian W."/>
            <person name="Kim H."/>
            <person name="Gan S."/>
            <person name="Zhao Y."/>
            <person name="Li J."/>
            <person name="Yi K."/>
            <person name="Feng H."/>
            <person name="Zhu P."/>
            <person name="Li B."/>
            <person name="Liu Q."/>
            <person name="Fairley S."/>
            <person name="Magor K.E."/>
            <person name="Du Z."/>
            <person name="Hu X."/>
            <person name="Goodman L."/>
            <person name="Tafer H."/>
            <person name="Vignal A."/>
            <person name="Lee T."/>
            <person name="Kim K.W."/>
            <person name="Sheng Z."/>
            <person name="An Y."/>
            <person name="Searle S."/>
            <person name="Herrero J."/>
            <person name="Groenen M.A."/>
            <person name="Crooijmans R.P."/>
            <person name="Faraut T."/>
            <person name="Cai Q."/>
            <person name="Webster R.G."/>
            <person name="Aldridge J.R."/>
            <person name="Warren W.C."/>
            <person name="Bartschat S."/>
            <person name="Kehr S."/>
            <person name="Marz M."/>
            <person name="Stadler P.F."/>
            <person name="Smith J."/>
            <person name="Kraus R.H."/>
            <person name="Zhao Y."/>
            <person name="Ren L."/>
            <person name="Fei J."/>
            <person name="Morisson M."/>
            <person name="Kaiser P."/>
            <person name="Griffin D.K."/>
            <person name="Rao M."/>
            <person name="Pitel F."/>
            <person name="Wang J."/>
            <person name="Li N."/>
        </authorList>
    </citation>
    <scope>NUCLEOTIDE SEQUENCE [LARGE SCALE GENOMIC DNA]</scope>
</reference>
<dbReference type="AlphaFoldDB" id="R0LES8"/>
<dbReference type="EMBL" id="KB743435">
    <property type="protein sequence ID" value="EOA98767.1"/>
    <property type="molecule type" value="Genomic_DNA"/>
</dbReference>
<gene>
    <name evidence="1" type="ORF">Anapl_02912</name>
</gene>
<sequence length="284" mass="30675">MCIDKSRAHQATASIASLSPFSCIKPNIRTRHQPPLKKKGAVQLPCCRAAPQAQLSRVSTVNQGLTDLVSAGPGLSPLVPSALTPLDVAARVLDSPHICHAETPCLIYIGEPGPTDSASRRAGARAVKQIWQGGELPMFLLCRVNRSTATRLRRAMKATAQARGRREMETPRGKRQELQRNLGILGSKGIWRMGWHVGRGAHAEWAKADSKTDNAGKDKGLQRRQDYGPALVASCPAHSQKNHMVVLLLLTLALLSIGNNNEISVTMVTFKVVTVAGTSIMYAK</sequence>
<accession>R0LES8</accession>
<evidence type="ECO:0000313" key="2">
    <source>
        <dbReference type="Proteomes" id="UP000296049"/>
    </source>
</evidence>
<organism evidence="1 2">
    <name type="scientific">Anas platyrhynchos</name>
    <name type="common">Mallard</name>
    <name type="synonym">Anas boschas</name>
    <dbReference type="NCBI Taxonomy" id="8839"/>
    <lineage>
        <taxon>Eukaryota</taxon>
        <taxon>Metazoa</taxon>
        <taxon>Chordata</taxon>
        <taxon>Craniata</taxon>
        <taxon>Vertebrata</taxon>
        <taxon>Euteleostomi</taxon>
        <taxon>Archelosauria</taxon>
        <taxon>Archosauria</taxon>
        <taxon>Dinosauria</taxon>
        <taxon>Saurischia</taxon>
        <taxon>Theropoda</taxon>
        <taxon>Coelurosauria</taxon>
        <taxon>Aves</taxon>
        <taxon>Neognathae</taxon>
        <taxon>Galloanserae</taxon>
        <taxon>Anseriformes</taxon>
        <taxon>Anatidae</taxon>
        <taxon>Anatinae</taxon>
        <taxon>Anas</taxon>
    </lineage>
</organism>
<name>R0LES8_ANAPL</name>
<keyword evidence="2" id="KW-1185">Reference proteome</keyword>
<evidence type="ECO:0000313" key="1">
    <source>
        <dbReference type="EMBL" id="EOA98767.1"/>
    </source>
</evidence>